<dbReference type="InterPro" id="IPR020556">
    <property type="entry name" value="Amidase_CS"/>
</dbReference>
<reference evidence="8 9" key="1">
    <citation type="submission" date="2015-02" db="EMBL/GenBank/DDBJ databases">
        <title>Draft genome sequence of Aspergillus parasiticus SU-1.</title>
        <authorList>
            <person name="Yu J."/>
            <person name="Fedorova N."/>
            <person name="Yin Y."/>
            <person name="Losada L."/>
            <person name="Zafar N."/>
            <person name="Taujale R."/>
            <person name="Ehrlich K.C."/>
            <person name="Bhatnagar D."/>
            <person name="Cleveland T.E."/>
            <person name="Bennett J.W."/>
            <person name="Nierman W.C."/>
        </authorList>
    </citation>
    <scope>NUCLEOTIDE SEQUENCE [LARGE SCALE GENOMIC DNA]</scope>
    <source>
        <strain evidence="9">ATCC 56775 / NRRL 5862 / SRRC 143 / SU-1</strain>
    </source>
</reference>
<keyword evidence="4" id="KW-0378">Hydrolase</keyword>
<feature type="active site" description="Charge relay system" evidence="5">
    <location>
        <position position="205"/>
    </location>
</feature>
<dbReference type="PANTHER" id="PTHR46072">
    <property type="entry name" value="AMIDASE-RELATED-RELATED"/>
    <property type="match status" value="1"/>
</dbReference>
<evidence type="ECO:0000313" key="8">
    <source>
        <dbReference type="EMBL" id="KJK60645.1"/>
    </source>
</evidence>
<comment type="caution">
    <text evidence="8">The sequence shown here is derived from an EMBL/GenBank/DDBJ whole genome shotgun (WGS) entry which is preliminary data.</text>
</comment>
<dbReference type="Gene3D" id="3.90.1300.10">
    <property type="entry name" value="Amidase signature (AS) domain"/>
    <property type="match status" value="2"/>
</dbReference>
<evidence type="ECO:0000259" key="7">
    <source>
        <dbReference type="Pfam" id="PF01425"/>
    </source>
</evidence>
<evidence type="ECO:0000313" key="9">
    <source>
        <dbReference type="Proteomes" id="UP000033540"/>
    </source>
</evidence>
<dbReference type="Pfam" id="PF01425">
    <property type="entry name" value="Amidase"/>
    <property type="match status" value="2"/>
</dbReference>
<dbReference type="InterPro" id="IPR036928">
    <property type="entry name" value="AS_sf"/>
</dbReference>
<comment type="similarity">
    <text evidence="2">Belongs to the amidase family.</text>
</comment>
<dbReference type="GO" id="GO:0004040">
    <property type="term" value="F:amidase activity"/>
    <property type="evidence" value="ECO:0007669"/>
    <property type="project" value="UniProtKB-EC"/>
</dbReference>
<evidence type="ECO:0000256" key="2">
    <source>
        <dbReference type="ARBA" id="ARBA00009199"/>
    </source>
</evidence>
<comment type="catalytic activity">
    <reaction evidence="1">
        <text>a monocarboxylic acid amide + H2O = a monocarboxylate + NH4(+)</text>
        <dbReference type="Rhea" id="RHEA:12020"/>
        <dbReference type="ChEBI" id="CHEBI:15377"/>
        <dbReference type="ChEBI" id="CHEBI:28938"/>
        <dbReference type="ChEBI" id="CHEBI:35757"/>
        <dbReference type="ChEBI" id="CHEBI:83628"/>
        <dbReference type="EC" id="3.5.1.4"/>
    </reaction>
</comment>
<feature type="domain" description="Amidase" evidence="7">
    <location>
        <begin position="258"/>
        <end position="475"/>
    </location>
</feature>
<dbReference type="EMBL" id="JZEE01000733">
    <property type="protein sequence ID" value="KJK60645.1"/>
    <property type="molecule type" value="Genomic_DNA"/>
</dbReference>
<name>A0A0F0HYU0_ASPPU</name>
<protein>
    <recommendedName>
        <fullName evidence="3">amidase</fullName>
        <ecNumber evidence="3">3.5.1.4</ecNumber>
    </recommendedName>
</protein>
<feature type="binding site" evidence="6">
    <location>
        <position position="205"/>
    </location>
    <ligand>
        <name>substrate</name>
    </ligand>
</feature>
<gene>
    <name evidence="8" type="ORF">P875_00053118</name>
</gene>
<dbReference type="STRING" id="1403190.A0A0F0HYU0"/>
<feature type="binding site" evidence="6">
    <location>
        <position position="179"/>
    </location>
    <ligand>
        <name>substrate</name>
    </ligand>
</feature>
<dbReference type="OrthoDB" id="6428749at2759"/>
<evidence type="ECO:0000256" key="6">
    <source>
        <dbReference type="PIRSR" id="PIRSR001221-2"/>
    </source>
</evidence>
<feature type="domain" description="Amidase" evidence="7">
    <location>
        <begin position="116"/>
        <end position="252"/>
    </location>
</feature>
<evidence type="ECO:0000256" key="4">
    <source>
        <dbReference type="ARBA" id="ARBA00022801"/>
    </source>
</evidence>
<feature type="binding site" evidence="6">
    <location>
        <begin position="226"/>
        <end position="229"/>
    </location>
    <ligand>
        <name>substrate</name>
    </ligand>
</feature>
<dbReference type="Proteomes" id="UP000033540">
    <property type="component" value="Unassembled WGS sequence"/>
</dbReference>
<feature type="active site" description="Charge relay system" evidence="5">
    <location>
        <position position="130"/>
    </location>
</feature>
<dbReference type="PANTHER" id="PTHR46072:SF3">
    <property type="entry name" value="AMIDASE"/>
    <property type="match status" value="1"/>
</dbReference>
<dbReference type="SUPFAM" id="SSF75304">
    <property type="entry name" value="Amidase signature (AS) enzymes"/>
    <property type="match status" value="1"/>
</dbReference>
<dbReference type="EC" id="3.5.1.4" evidence="3"/>
<organism evidence="8 9">
    <name type="scientific">Aspergillus parasiticus (strain ATCC 56775 / NRRL 5862 / SRRC 143 / SU-1)</name>
    <dbReference type="NCBI Taxonomy" id="1403190"/>
    <lineage>
        <taxon>Eukaryota</taxon>
        <taxon>Fungi</taxon>
        <taxon>Dikarya</taxon>
        <taxon>Ascomycota</taxon>
        <taxon>Pezizomycotina</taxon>
        <taxon>Eurotiomycetes</taxon>
        <taxon>Eurotiomycetidae</taxon>
        <taxon>Eurotiales</taxon>
        <taxon>Aspergillaceae</taxon>
        <taxon>Aspergillus</taxon>
        <taxon>Aspergillus subgen. Circumdati</taxon>
    </lineage>
</organism>
<proteinExistence type="inferred from homology"/>
<evidence type="ECO:0000256" key="3">
    <source>
        <dbReference type="ARBA" id="ARBA00012922"/>
    </source>
</evidence>
<evidence type="ECO:0000256" key="1">
    <source>
        <dbReference type="ARBA" id="ARBA00001311"/>
    </source>
</evidence>
<evidence type="ECO:0000256" key="5">
    <source>
        <dbReference type="PIRSR" id="PIRSR001221-1"/>
    </source>
</evidence>
<dbReference type="InterPro" id="IPR023631">
    <property type="entry name" value="Amidase_dom"/>
</dbReference>
<feature type="active site" description="Acyl-ester intermediate" evidence="5">
    <location>
        <position position="229"/>
    </location>
</feature>
<dbReference type="PIRSF" id="PIRSF001221">
    <property type="entry name" value="Amidase_fungi"/>
    <property type="match status" value="1"/>
</dbReference>
<accession>A0A0F0HYU0</accession>
<dbReference type="PROSITE" id="PS00571">
    <property type="entry name" value="AMIDASES"/>
    <property type="match status" value="1"/>
</dbReference>
<dbReference type="AlphaFoldDB" id="A0A0F0HYU0"/>
<sequence>MASSWSEKIQKKREARHEAIPTTWRIPAEVLAVLKTPIEGHQNNIIELDLVRKSGVLNSHELDIIEKYTVEQLLCALVSGALTAVEVTVAYSKRAAVAQQLVWLLPFLETVGFQKGQLAGPFHGLSIGLKDSLQVAGSQATLGFVSYLDHMSERNSHLVDVLLSLGAIVYVETNVPQPLATVDSDNNIFGRTVNPWNTMLGAGGSSGGEGALVALYGSPLGVGTDVGGSIRIPSLCCRTYGFKPTASRVPRDLPDPPETQLRIDVLPEDPRFTLHPTVKHTMNEAVRRLRAQCHTIIPLNVQKCYIADATETAWEFFMINDAAYKHVAAGEESLVPSVICTHEIARNLEYRFIPDVNDRDRLSQLAVFRTMRALIIDEWRKIWVDHKLDLVLAPSAQSTAVKHDKVGLPAYTTLTNVLDYPSCVIPFLRAETKACPDDIEIRPGQNVPEYGPDDVEGAPTSVQVFTRGMRDEECLHFALIVDECLRGSP</sequence>